<keyword evidence="3" id="KW-0675">Receptor</keyword>
<evidence type="ECO:0000313" key="4">
    <source>
        <dbReference type="EMBL" id="CAF4435675.1"/>
    </source>
</evidence>
<proteinExistence type="predicted"/>
<dbReference type="Proteomes" id="UP000663844">
    <property type="component" value="Unassembled WGS sequence"/>
</dbReference>
<comment type="caution">
    <text evidence="4">The sequence shown here is derived from an EMBL/GenBank/DDBJ whole genome shotgun (WGS) entry which is preliminary data.</text>
</comment>
<evidence type="ECO:0000256" key="2">
    <source>
        <dbReference type="ARBA" id="ARBA00023163"/>
    </source>
</evidence>
<evidence type="ECO:0000256" key="3">
    <source>
        <dbReference type="ARBA" id="ARBA00023170"/>
    </source>
</evidence>
<reference evidence="4" key="1">
    <citation type="submission" date="2021-02" db="EMBL/GenBank/DDBJ databases">
        <authorList>
            <person name="Nowell W R."/>
        </authorList>
    </citation>
    <scope>NUCLEOTIDE SEQUENCE</scope>
</reference>
<dbReference type="AlphaFoldDB" id="A0A820RHL9"/>
<accession>A0A820RHL9</accession>
<dbReference type="Gene3D" id="1.10.565.10">
    <property type="entry name" value="Retinoid X Receptor"/>
    <property type="match status" value="1"/>
</dbReference>
<gene>
    <name evidence="4" type="ORF">OXD698_LOCUS53507</name>
</gene>
<dbReference type="EMBL" id="CAJOAZ010030794">
    <property type="protein sequence ID" value="CAF4435675.1"/>
    <property type="molecule type" value="Genomic_DNA"/>
</dbReference>
<keyword evidence="2" id="KW-0804">Transcription</keyword>
<dbReference type="SUPFAM" id="SSF48508">
    <property type="entry name" value="Nuclear receptor ligand-binding domain"/>
    <property type="match status" value="1"/>
</dbReference>
<name>A0A820RHL9_9BILA</name>
<sequence>MGTKLSDDIFDFCQRFHNLNLSDTEFSLVLPLHMCYNDSNVDDETRQMLRSCYLYALYMELCQNRGEIEGKIMCSKILQVLELLIPLTELYGQKAATCV</sequence>
<keyword evidence="1" id="KW-0805">Transcription regulation</keyword>
<dbReference type="InterPro" id="IPR035500">
    <property type="entry name" value="NHR-like_dom_sf"/>
</dbReference>
<evidence type="ECO:0000313" key="5">
    <source>
        <dbReference type="Proteomes" id="UP000663844"/>
    </source>
</evidence>
<feature type="non-terminal residue" evidence="4">
    <location>
        <position position="1"/>
    </location>
</feature>
<organism evidence="4 5">
    <name type="scientific">Adineta steineri</name>
    <dbReference type="NCBI Taxonomy" id="433720"/>
    <lineage>
        <taxon>Eukaryota</taxon>
        <taxon>Metazoa</taxon>
        <taxon>Spiralia</taxon>
        <taxon>Gnathifera</taxon>
        <taxon>Rotifera</taxon>
        <taxon>Eurotatoria</taxon>
        <taxon>Bdelloidea</taxon>
        <taxon>Adinetida</taxon>
        <taxon>Adinetidae</taxon>
        <taxon>Adineta</taxon>
    </lineage>
</organism>
<protein>
    <submittedName>
        <fullName evidence="4">Uncharacterized protein</fullName>
    </submittedName>
</protein>
<evidence type="ECO:0000256" key="1">
    <source>
        <dbReference type="ARBA" id="ARBA00023015"/>
    </source>
</evidence>